<organism evidence="2 3">
    <name type="scientific">Methanoculleus methanifontis</name>
    <dbReference type="NCBI Taxonomy" id="2584086"/>
    <lineage>
        <taxon>Archaea</taxon>
        <taxon>Methanobacteriati</taxon>
        <taxon>Methanobacteriota</taxon>
        <taxon>Stenosarchaea group</taxon>
        <taxon>Methanomicrobia</taxon>
        <taxon>Methanomicrobiales</taxon>
        <taxon>Methanomicrobiaceae</taxon>
        <taxon>Methanoculleus</taxon>
    </lineage>
</organism>
<dbReference type="Proteomes" id="UP001168423">
    <property type="component" value="Unassembled WGS sequence"/>
</dbReference>
<accession>A0ABT8M5R8</accession>
<dbReference type="Gene3D" id="3.10.620.30">
    <property type="match status" value="1"/>
</dbReference>
<proteinExistence type="predicted"/>
<name>A0ABT8M5R8_9EURY</name>
<dbReference type="Pfam" id="PF01841">
    <property type="entry name" value="Transglut_core"/>
    <property type="match status" value="1"/>
</dbReference>
<protein>
    <submittedName>
        <fullName evidence="2">Transglutaminase domain-containing protein</fullName>
    </submittedName>
</protein>
<dbReference type="EMBL" id="VCYI01000028">
    <property type="protein sequence ID" value="MDN7013953.1"/>
    <property type="molecule type" value="Genomic_DNA"/>
</dbReference>
<feature type="domain" description="Transglutaminase-like" evidence="1">
    <location>
        <begin position="316"/>
        <end position="377"/>
    </location>
</feature>
<gene>
    <name evidence="2" type="ORF">FGW20_13180</name>
</gene>
<keyword evidence="3" id="KW-1185">Reference proteome</keyword>
<dbReference type="SMART" id="SM00460">
    <property type="entry name" value="TGc"/>
    <property type="match status" value="1"/>
</dbReference>
<dbReference type="InterPro" id="IPR038765">
    <property type="entry name" value="Papain-like_cys_pep_sf"/>
</dbReference>
<dbReference type="RefSeq" id="WP_301678543.1">
    <property type="nucleotide sequence ID" value="NZ_VCYI01000028.1"/>
</dbReference>
<evidence type="ECO:0000313" key="3">
    <source>
        <dbReference type="Proteomes" id="UP001168423"/>
    </source>
</evidence>
<reference evidence="2" key="1">
    <citation type="submission" date="2019-05" db="EMBL/GenBank/DDBJ databases">
        <title>Isolation and characterization of methanogens from the cold seep sediment at Four-Way Closure Ridge.</title>
        <authorList>
            <person name="You Y.-T."/>
            <person name="Chen S.-C."/>
            <person name="Zhang W.-L."/>
            <person name="Lai M.-C."/>
        </authorList>
    </citation>
    <scope>NUCLEOTIDE SEQUENCE</scope>
    <source>
        <strain evidence="2">FWC-SCC3</strain>
    </source>
</reference>
<evidence type="ECO:0000313" key="2">
    <source>
        <dbReference type="EMBL" id="MDN7013953.1"/>
    </source>
</evidence>
<dbReference type="SUPFAM" id="SSF54001">
    <property type="entry name" value="Cysteine proteinases"/>
    <property type="match status" value="1"/>
</dbReference>
<evidence type="ECO:0000259" key="1">
    <source>
        <dbReference type="SMART" id="SM00460"/>
    </source>
</evidence>
<dbReference type="InterPro" id="IPR002931">
    <property type="entry name" value="Transglutaminase-like"/>
</dbReference>
<comment type="caution">
    <text evidence="2">The sequence shown here is derived from an EMBL/GenBank/DDBJ whole genome shotgun (WGS) entry which is preliminary data.</text>
</comment>
<sequence length="423" mass="47676">MKHVNSLIIFALLLATCAFTVPVTAEEQYTPSFNKSKFQNMGVVNGSPNWAGMRDLSQFSRYEPQVEVTLPSRETLKKLYPNIIFYDSLDLPMGERNSSEEVTFNQDGSFSVFRTQSNQNKLTATTDVRITEAQIAWYWVQDSVVRHLITVRNVGSVPASGKVIVISPEDGYGYYNTFSNLPPSASETVSVAYMVPSGSSVGRKPIVLEVWVDPDDTRTDSWLMPIDGIEKYNNDADHLPDPDWGTNLETSDLYHFPYGSLSSESYGQTIEAATAGDDTTTPYATAQKILGYTKNVMCYTSDDLDGNYTASDIWIKNHQYCGVCDEYTTLFNSFTRSLGIPTRQYYMAMTDSTGGPVAHEWALIWNGERWVHADPTWEVFDNQDVYSQHGYSNITITNLIHADDSRYTGPDDPYVDDQLLHYW</sequence>